<dbReference type="PROSITE" id="PS50931">
    <property type="entry name" value="HTH_LYSR"/>
    <property type="match status" value="1"/>
</dbReference>
<dbReference type="GO" id="GO:0006351">
    <property type="term" value="P:DNA-templated transcription"/>
    <property type="evidence" value="ECO:0007669"/>
    <property type="project" value="TreeGrafter"/>
</dbReference>
<evidence type="ECO:0000313" key="6">
    <source>
        <dbReference type="EMBL" id="GLQ71828.1"/>
    </source>
</evidence>
<feature type="domain" description="HTH lysR-type" evidence="5">
    <location>
        <begin position="10"/>
        <end position="60"/>
    </location>
</feature>
<dbReference type="EMBL" id="BSNX01000008">
    <property type="protein sequence ID" value="GLQ71828.1"/>
    <property type="molecule type" value="Genomic_DNA"/>
</dbReference>
<evidence type="ECO:0000256" key="3">
    <source>
        <dbReference type="ARBA" id="ARBA00023125"/>
    </source>
</evidence>
<accession>A0AAV5NNK7</accession>
<dbReference type="InterPro" id="IPR058163">
    <property type="entry name" value="LysR-type_TF_proteobact-type"/>
</dbReference>
<dbReference type="InterPro" id="IPR036388">
    <property type="entry name" value="WH-like_DNA-bd_sf"/>
</dbReference>
<dbReference type="SUPFAM" id="SSF53850">
    <property type="entry name" value="Periplasmic binding protein-like II"/>
    <property type="match status" value="1"/>
</dbReference>
<dbReference type="Gene3D" id="3.40.190.290">
    <property type="match status" value="1"/>
</dbReference>
<dbReference type="SUPFAM" id="SSF46785">
    <property type="entry name" value="Winged helix' DNA-binding domain"/>
    <property type="match status" value="1"/>
</dbReference>
<keyword evidence="2" id="KW-0805">Transcription regulation</keyword>
<dbReference type="PANTHER" id="PTHR30537">
    <property type="entry name" value="HTH-TYPE TRANSCRIPTIONAL REGULATOR"/>
    <property type="match status" value="1"/>
</dbReference>
<dbReference type="Proteomes" id="UP001156690">
    <property type="component" value="Unassembled WGS sequence"/>
</dbReference>
<comment type="similarity">
    <text evidence="1">Belongs to the LysR transcriptional regulatory family.</text>
</comment>
<evidence type="ECO:0000259" key="5">
    <source>
        <dbReference type="PROSITE" id="PS50931"/>
    </source>
</evidence>
<proteinExistence type="inferred from homology"/>
<evidence type="ECO:0000256" key="2">
    <source>
        <dbReference type="ARBA" id="ARBA00023015"/>
    </source>
</evidence>
<evidence type="ECO:0000256" key="4">
    <source>
        <dbReference type="ARBA" id="ARBA00023163"/>
    </source>
</evidence>
<dbReference type="RefSeq" id="WP_126608284.1">
    <property type="nucleotide sequence ID" value="NZ_AP025144.1"/>
</dbReference>
<reference evidence="7" key="1">
    <citation type="journal article" date="2019" name="Int. J. Syst. Evol. Microbiol.">
        <title>The Global Catalogue of Microorganisms (GCM) 10K type strain sequencing project: providing services to taxonomists for standard genome sequencing and annotation.</title>
        <authorList>
            <consortium name="The Broad Institute Genomics Platform"/>
            <consortium name="The Broad Institute Genome Sequencing Center for Infectious Disease"/>
            <person name="Wu L."/>
            <person name="Ma J."/>
        </authorList>
    </citation>
    <scope>NUCLEOTIDE SEQUENCE [LARGE SCALE GENOMIC DNA]</scope>
    <source>
        <strain evidence="7">NBRC 15640</strain>
    </source>
</reference>
<dbReference type="GO" id="GO:0003700">
    <property type="term" value="F:DNA-binding transcription factor activity"/>
    <property type="evidence" value="ECO:0007669"/>
    <property type="project" value="InterPro"/>
</dbReference>
<dbReference type="PANTHER" id="PTHR30537:SF31">
    <property type="entry name" value="TRANSCRIPTIONAL REGULATOR, LYSR FAMILY"/>
    <property type="match status" value="1"/>
</dbReference>
<name>A0AAV5NNK7_9VIBR</name>
<dbReference type="CDD" id="cd08422">
    <property type="entry name" value="PBP2_CrgA_like"/>
    <property type="match status" value="1"/>
</dbReference>
<keyword evidence="3" id="KW-0238">DNA-binding</keyword>
<evidence type="ECO:0000313" key="7">
    <source>
        <dbReference type="Proteomes" id="UP001156690"/>
    </source>
</evidence>
<organism evidence="6 7">
    <name type="scientific">Vibrio penaeicida</name>
    <dbReference type="NCBI Taxonomy" id="104609"/>
    <lineage>
        <taxon>Bacteria</taxon>
        <taxon>Pseudomonadati</taxon>
        <taxon>Pseudomonadota</taxon>
        <taxon>Gammaproteobacteria</taxon>
        <taxon>Vibrionales</taxon>
        <taxon>Vibrionaceae</taxon>
        <taxon>Vibrio</taxon>
    </lineage>
</organism>
<comment type="caution">
    <text evidence="6">The sequence shown here is derived from an EMBL/GenBank/DDBJ whole genome shotgun (WGS) entry which is preliminary data.</text>
</comment>
<dbReference type="Gene3D" id="1.10.10.10">
    <property type="entry name" value="Winged helix-like DNA-binding domain superfamily/Winged helix DNA-binding domain"/>
    <property type="match status" value="1"/>
</dbReference>
<dbReference type="FunFam" id="1.10.10.10:FF:000001">
    <property type="entry name" value="LysR family transcriptional regulator"/>
    <property type="match status" value="1"/>
</dbReference>
<dbReference type="GO" id="GO:0043565">
    <property type="term" value="F:sequence-specific DNA binding"/>
    <property type="evidence" value="ECO:0007669"/>
    <property type="project" value="TreeGrafter"/>
</dbReference>
<dbReference type="InterPro" id="IPR000847">
    <property type="entry name" value="LysR_HTH_N"/>
</dbReference>
<dbReference type="AlphaFoldDB" id="A0AAV5NNK7"/>
<dbReference type="InterPro" id="IPR005119">
    <property type="entry name" value="LysR_subst-bd"/>
</dbReference>
<gene>
    <name evidence="6" type="ORF">GCM10007932_11880</name>
</gene>
<evidence type="ECO:0000256" key="1">
    <source>
        <dbReference type="ARBA" id="ARBA00009437"/>
    </source>
</evidence>
<dbReference type="Pfam" id="PF03466">
    <property type="entry name" value="LysR_substrate"/>
    <property type="match status" value="1"/>
</dbReference>
<keyword evidence="4" id="KW-0804">Transcription</keyword>
<protein>
    <submittedName>
        <fullName evidence="6">LysR family transcriptional regulator</fullName>
    </submittedName>
</protein>
<dbReference type="InterPro" id="IPR036390">
    <property type="entry name" value="WH_DNA-bd_sf"/>
</dbReference>
<keyword evidence="7" id="KW-1185">Reference proteome</keyword>
<sequence length="303" mass="33838">MKVDLNDYFYFVHVVEKKGYTAAARDLNMPKSRLSRHVTQLEERLGVRLLQRTSRNVTVTDEGHGFYQHARKLVDTMELAEAAMESRMGLLSGKVVLSCSTGVAQFALIDIITEFAKLYPQVLIEQRVSNTNVDLIAEGIDMAIRGHSSELPDSSLIQRFITKVEWSLYCSPSYLEEIGKIESPYDLARCRVLKVGRSNGKDAIPLQRKDGLRTHQNTNIVMCSEDMSTLKQATIEGLGVIALPDYVCKKPLQTGHLVRILPEWISQSASLSLLMPSRLGVPAHTNALAEFIREKLPLAVGVK</sequence>
<dbReference type="Pfam" id="PF00126">
    <property type="entry name" value="HTH_1"/>
    <property type="match status" value="1"/>
</dbReference>